<reference evidence="2" key="1">
    <citation type="submission" date="2018-10" db="EMBL/GenBank/DDBJ databases">
        <title>Population genomic analysis revealed the cold adaptation of white poplar.</title>
        <authorList>
            <person name="Liu Y.-J."/>
        </authorList>
    </citation>
    <scope>NUCLEOTIDE SEQUENCE [LARGE SCALE GENOMIC DNA]</scope>
    <source>
        <strain evidence="2">PAL-ZL1</strain>
    </source>
</reference>
<feature type="compositionally biased region" description="Polar residues" evidence="1">
    <location>
        <begin position="7"/>
        <end position="18"/>
    </location>
</feature>
<evidence type="ECO:0000256" key="1">
    <source>
        <dbReference type="SAM" id="MobiDB-lite"/>
    </source>
</evidence>
<proteinExistence type="predicted"/>
<dbReference type="EMBL" id="RCHU01001045">
    <property type="protein sequence ID" value="TKR79588.1"/>
    <property type="molecule type" value="Genomic_DNA"/>
</dbReference>
<comment type="caution">
    <text evidence="2">The sequence shown here is derived from an EMBL/GenBank/DDBJ whole genome shotgun (WGS) entry which is preliminary data.</text>
</comment>
<feature type="region of interest" description="Disordered" evidence="1">
    <location>
        <begin position="1"/>
        <end position="27"/>
    </location>
</feature>
<accession>A0A4U5N9L9</accession>
<organism evidence="2">
    <name type="scientific">Populus alba</name>
    <name type="common">White poplar</name>
    <dbReference type="NCBI Taxonomy" id="43335"/>
    <lineage>
        <taxon>Eukaryota</taxon>
        <taxon>Viridiplantae</taxon>
        <taxon>Streptophyta</taxon>
        <taxon>Embryophyta</taxon>
        <taxon>Tracheophyta</taxon>
        <taxon>Spermatophyta</taxon>
        <taxon>Magnoliopsida</taxon>
        <taxon>eudicotyledons</taxon>
        <taxon>Gunneridae</taxon>
        <taxon>Pentapetalae</taxon>
        <taxon>rosids</taxon>
        <taxon>fabids</taxon>
        <taxon>Malpighiales</taxon>
        <taxon>Salicaceae</taxon>
        <taxon>Saliceae</taxon>
        <taxon>Populus</taxon>
    </lineage>
</organism>
<gene>
    <name evidence="2" type="ORF">D5086_0000270690</name>
</gene>
<sequence length="138" mass="14789">MAKRGNDSPNTIDGWTHSQGRREEANYSGEKLLTAEEPVDAGLRNTVGSPVGAYSLLELLELLCCCWLELAHGYWCERELLNIASMEAGIVHDSRGAPAIAAPSVAVSFMAETGDHNGDAEDFVDVALVHHAGAELLL</sequence>
<name>A0A4U5N9L9_POPAL</name>
<evidence type="ECO:0000313" key="2">
    <source>
        <dbReference type="EMBL" id="TKR79588.1"/>
    </source>
</evidence>
<dbReference type="AlphaFoldDB" id="A0A4U5N9L9"/>
<protein>
    <submittedName>
        <fullName evidence="2">Uncharacterized protein</fullName>
    </submittedName>
</protein>